<gene>
    <name evidence="2" type="ORF">CRG98_022297</name>
</gene>
<dbReference type="InterPro" id="IPR003545">
    <property type="entry name" value="Telomerase_RT"/>
</dbReference>
<reference evidence="2 3" key="1">
    <citation type="submission" date="2017-11" db="EMBL/GenBank/DDBJ databases">
        <title>De-novo sequencing of pomegranate (Punica granatum L.) genome.</title>
        <authorList>
            <person name="Akparov Z."/>
            <person name="Amiraslanov A."/>
            <person name="Hajiyeva S."/>
            <person name="Abbasov M."/>
            <person name="Kaur K."/>
            <person name="Hamwieh A."/>
            <person name="Solovyev V."/>
            <person name="Salamov A."/>
            <person name="Braich B."/>
            <person name="Kosarev P."/>
            <person name="Mahmoud A."/>
            <person name="Hajiyev E."/>
            <person name="Babayeva S."/>
            <person name="Izzatullayeva V."/>
            <person name="Mammadov A."/>
            <person name="Mammadov A."/>
            <person name="Sharifova S."/>
            <person name="Ojaghi J."/>
            <person name="Eynullazada K."/>
            <person name="Bayramov B."/>
            <person name="Abdulazimova A."/>
            <person name="Shahmuradov I."/>
        </authorList>
    </citation>
    <scope>NUCLEOTIDE SEQUENCE [LARGE SCALE GENOMIC DNA]</scope>
    <source>
        <strain evidence="3">cv. AG2017</strain>
        <tissue evidence="2">Leaf</tissue>
    </source>
</reference>
<keyword evidence="3" id="KW-1185">Reference proteome</keyword>
<dbReference type="GO" id="GO:0042162">
    <property type="term" value="F:telomeric DNA binding"/>
    <property type="evidence" value="ECO:0007669"/>
    <property type="project" value="TreeGrafter"/>
</dbReference>
<protein>
    <recommendedName>
        <fullName evidence="1">Telomerase reverse transcriptase</fullName>
        <ecNumber evidence="1">2.7.7.49</ecNumber>
    </recommendedName>
    <alternativeName>
        <fullName evidence="1">Telomerase catalytic subunit</fullName>
    </alternativeName>
</protein>
<dbReference type="AlphaFoldDB" id="A0A2I0JM12"/>
<comment type="caution">
    <text evidence="2">The sequence shown here is derived from an EMBL/GenBank/DDBJ whole genome shotgun (WGS) entry which is preliminary data.</text>
</comment>
<keyword evidence="1" id="KW-0779">Telomere</keyword>
<dbReference type="STRING" id="22663.A0A2I0JM12"/>
<keyword evidence="1" id="KW-0548">Nucleotidyltransferase</keyword>
<evidence type="ECO:0000313" key="3">
    <source>
        <dbReference type="Proteomes" id="UP000233551"/>
    </source>
</evidence>
<keyword evidence="1" id="KW-0539">Nucleus</keyword>
<dbReference type="GO" id="GO:0046872">
    <property type="term" value="F:metal ion binding"/>
    <property type="evidence" value="ECO:0007669"/>
    <property type="project" value="UniProtKB-KW"/>
</dbReference>
<name>A0A2I0JM12_PUNGR</name>
<dbReference type="GO" id="GO:0003720">
    <property type="term" value="F:telomerase activity"/>
    <property type="evidence" value="ECO:0007669"/>
    <property type="project" value="InterPro"/>
</dbReference>
<dbReference type="PANTHER" id="PTHR12066">
    <property type="entry name" value="TELOMERASE REVERSE TRANSCRIPTASE"/>
    <property type="match status" value="1"/>
</dbReference>
<dbReference type="GO" id="GO:0000333">
    <property type="term" value="C:telomerase catalytic core complex"/>
    <property type="evidence" value="ECO:0007669"/>
    <property type="project" value="TreeGrafter"/>
</dbReference>
<comment type="similarity">
    <text evidence="1">Belongs to the reverse transcriptase family. Telomerase subfamily.</text>
</comment>
<comment type="subcellular location">
    <subcellularLocation>
        <location evidence="1">Nucleus</location>
    </subcellularLocation>
    <subcellularLocation>
        <location evidence="1">Chromosome</location>
        <location evidence="1">Telomere</location>
    </subcellularLocation>
</comment>
<dbReference type="EC" id="2.7.7.49" evidence="1"/>
<evidence type="ECO:0000256" key="1">
    <source>
        <dbReference type="RuleBase" id="RU365061"/>
    </source>
</evidence>
<evidence type="ECO:0000313" key="2">
    <source>
        <dbReference type="EMBL" id="PKI57298.1"/>
    </source>
</evidence>
<keyword evidence="1" id="KW-0158">Chromosome</keyword>
<keyword evidence="1" id="KW-0460">Magnesium</keyword>
<keyword evidence="1" id="KW-0479">Metal-binding</keyword>
<organism evidence="2 3">
    <name type="scientific">Punica granatum</name>
    <name type="common">Pomegranate</name>
    <dbReference type="NCBI Taxonomy" id="22663"/>
    <lineage>
        <taxon>Eukaryota</taxon>
        <taxon>Viridiplantae</taxon>
        <taxon>Streptophyta</taxon>
        <taxon>Embryophyta</taxon>
        <taxon>Tracheophyta</taxon>
        <taxon>Spermatophyta</taxon>
        <taxon>Magnoliopsida</taxon>
        <taxon>eudicotyledons</taxon>
        <taxon>Gunneridae</taxon>
        <taxon>Pentapetalae</taxon>
        <taxon>rosids</taxon>
        <taxon>malvids</taxon>
        <taxon>Myrtales</taxon>
        <taxon>Lythraceae</taxon>
        <taxon>Punica</taxon>
    </lineage>
</organism>
<sequence length="273" mass="30494">MGTVEEGDAHWVPHPTQIPVRVSACVTRLNRILVCFAPTRFPPTQTKWLGRNFLYELPSSFLISNARQKLDGGTPNANSPLLRRDQMPKKQRVPEVLWRLFGGRARPLLQMIVSLLPPPPPLAAAICERCARCKWRRCLGCSCGVGEAEAASFLLRPDDPQDYRKLLSQCFVVVDDNVPPYSGGYDVVIVRTQRQIVVNVIMKLRMENTPSANVICNGYDKLDRTSATLELLASSAWCLLSERAGGPFMSYLLSNASIFLPMSGVKYCQHFLT</sequence>
<dbReference type="GO" id="GO:0007004">
    <property type="term" value="P:telomere maintenance via telomerase"/>
    <property type="evidence" value="ECO:0007669"/>
    <property type="project" value="TreeGrafter"/>
</dbReference>
<comment type="catalytic activity">
    <reaction evidence="1">
        <text>DNA(n) + a 2'-deoxyribonucleoside 5'-triphosphate = DNA(n+1) + diphosphate</text>
        <dbReference type="Rhea" id="RHEA:22508"/>
        <dbReference type="Rhea" id="RHEA-COMP:17339"/>
        <dbReference type="Rhea" id="RHEA-COMP:17340"/>
        <dbReference type="ChEBI" id="CHEBI:33019"/>
        <dbReference type="ChEBI" id="CHEBI:61560"/>
        <dbReference type="ChEBI" id="CHEBI:173112"/>
        <dbReference type="EC" id="2.7.7.49"/>
    </reaction>
</comment>
<proteinExistence type="inferred from homology"/>
<dbReference type="GO" id="GO:0070034">
    <property type="term" value="F:telomerase RNA binding"/>
    <property type="evidence" value="ECO:0007669"/>
    <property type="project" value="TreeGrafter"/>
</dbReference>
<comment type="function">
    <text evidence="1">Telomerase is a ribonucleoprotein enzyme essential for the replication of chromosome termini in most eukaryotes. It elongates telomeres. It is a reverse transcriptase that adds simple sequence repeats to chromosome ends by copying a template sequence within the RNA component of the enzyme.</text>
</comment>
<keyword evidence="1" id="KW-0695">RNA-directed DNA polymerase</keyword>
<dbReference type="Proteomes" id="UP000233551">
    <property type="component" value="Unassembled WGS sequence"/>
</dbReference>
<accession>A0A2I0JM12</accession>
<keyword evidence="1" id="KW-0808">Transferase</keyword>
<dbReference type="EMBL" id="PGOL01001513">
    <property type="protein sequence ID" value="PKI57298.1"/>
    <property type="molecule type" value="Genomic_DNA"/>
</dbReference>
<dbReference type="PANTHER" id="PTHR12066:SF0">
    <property type="entry name" value="TELOMERASE REVERSE TRANSCRIPTASE"/>
    <property type="match status" value="1"/>
</dbReference>
<dbReference type="GO" id="GO:0000781">
    <property type="term" value="C:chromosome, telomeric region"/>
    <property type="evidence" value="ECO:0007669"/>
    <property type="project" value="UniProtKB-SubCell"/>
</dbReference>